<sequence length="188" mass="22856">MLRLIAIVALLTCPLSALWAQFDMNSIHEVATMDDPYRKPEIWKRISEDPDSDYWWRIYFGKDLFDLSSEEYILYESIRERLIQTKESEKEVQQSHVYSYNLSNKVLQTESLKDDLIYRELTANISKNFFLIEDYFSQKFNEMGMDYIFYQDAYPNEDYNRMHWVREHEMQLEEMIKMQLVELISTNY</sequence>
<protein>
    <submittedName>
        <fullName evidence="2">Uncharacterized protein</fullName>
    </submittedName>
</protein>
<dbReference type="Proteomes" id="UP001500298">
    <property type="component" value="Unassembled WGS sequence"/>
</dbReference>
<evidence type="ECO:0000313" key="2">
    <source>
        <dbReference type="EMBL" id="GAA4839183.1"/>
    </source>
</evidence>
<accession>A0ABP9DJ06</accession>
<reference evidence="3" key="1">
    <citation type="journal article" date="2019" name="Int. J. Syst. Evol. Microbiol.">
        <title>The Global Catalogue of Microorganisms (GCM) 10K type strain sequencing project: providing services to taxonomists for standard genome sequencing and annotation.</title>
        <authorList>
            <consortium name="The Broad Institute Genomics Platform"/>
            <consortium name="The Broad Institute Genome Sequencing Center for Infectious Disease"/>
            <person name="Wu L."/>
            <person name="Ma J."/>
        </authorList>
    </citation>
    <scope>NUCLEOTIDE SEQUENCE [LARGE SCALE GENOMIC DNA]</scope>
    <source>
        <strain evidence="3">JCM 18326</strain>
    </source>
</reference>
<evidence type="ECO:0000313" key="3">
    <source>
        <dbReference type="Proteomes" id="UP001500298"/>
    </source>
</evidence>
<dbReference type="EMBL" id="BAABJX010000037">
    <property type="protein sequence ID" value="GAA4839183.1"/>
    <property type="molecule type" value="Genomic_DNA"/>
</dbReference>
<keyword evidence="1" id="KW-0732">Signal</keyword>
<feature type="chain" id="PRO_5046535198" evidence="1">
    <location>
        <begin position="20"/>
        <end position="188"/>
    </location>
</feature>
<evidence type="ECO:0000256" key="1">
    <source>
        <dbReference type="SAM" id="SignalP"/>
    </source>
</evidence>
<gene>
    <name evidence="2" type="ORF">GCM10023331_25480</name>
</gene>
<dbReference type="RefSeq" id="WP_345372375.1">
    <property type="nucleotide sequence ID" value="NZ_BAABJX010000037.1"/>
</dbReference>
<proteinExistence type="predicted"/>
<feature type="signal peptide" evidence="1">
    <location>
        <begin position="1"/>
        <end position="19"/>
    </location>
</feature>
<name>A0ABP9DJ06_9BACT</name>
<keyword evidence="3" id="KW-1185">Reference proteome</keyword>
<organism evidence="2 3">
    <name type="scientific">Algivirga pacifica</name>
    <dbReference type="NCBI Taxonomy" id="1162670"/>
    <lineage>
        <taxon>Bacteria</taxon>
        <taxon>Pseudomonadati</taxon>
        <taxon>Bacteroidota</taxon>
        <taxon>Cytophagia</taxon>
        <taxon>Cytophagales</taxon>
        <taxon>Flammeovirgaceae</taxon>
        <taxon>Algivirga</taxon>
    </lineage>
</organism>
<comment type="caution">
    <text evidence="2">The sequence shown here is derived from an EMBL/GenBank/DDBJ whole genome shotgun (WGS) entry which is preliminary data.</text>
</comment>